<reference evidence="3 4" key="1">
    <citation type="submission" date="2019-10" db="EMBL/GenBank/DDBJ databases">
        <authorList>
            <person name="Palmer J.M."/>
        </authorList>
    </citation>
    <scope>NUCLEOTIDE SEQUENCE [LARGE SCALE GENOMIC DNA]</scope>
    <source>
        <strain evidence="3 4">TWF506</strain>
    </source>
</reference>
<dbReference type="InterPro" id="IPR054293">
    <property type="entry name" value="DUF7029"/>
</dbReference>
<feature type="signal peptide" evidence="1">
    <location>
        <begin position="1"/>
        <end position="18"/>
    </location>
</feature>
<dbReference type="Proteomes" id="UP001307849">
    <property type="component" value="Unassembled WGS sequence"/>
</dbReference>
<accession>A0AAN8NCH1</accession>
<dbReference type="EMBL" id="JAVHJM010000006">
    <property type="protein sequence ID" value="KAK6513277.1"/>
    <property type="molecule type" value="Genomic_DNA"/>
</dbReference>
<evidence type="ECO:0000313" key="3">
    <source>
        <dbReference type="EMBL" id="KAK6513277.1"/>
    </source>
</evidence>
<dbReference type="Pfam" id="PF22974">
    <property type="entry name" value="DUF7029"/>
    <property type="match status" value="1"/>
</dbReference>
<feature type="chain" id="PRO_5042940272" description="DUF7029 domain-containing protein" evidence="1">
    <location>
        <begin position="19"/>
        <end position="914"/>
    </location>
</feature>
<proteinExistence type="predicted"/>
<dbReference type="AlphaFoldDB" id="A0AAN8NCH1"/>
<name>A0AAN8NCH1_9PEZI</name>
<protein>
    <recommendedName>
        <fullName evidence="2">DUF7029 domain-containing protein</fullName>
    </recommendedName>
</protein>
<keyword evidence="4" id="KW-1185">Reference proteome</keyword>
<evidence type="ECO:0000313" key="4">
    <source>
        <dbReference type="Proteomes" id="UP001307849"/>
    </source>
</evidence>
<sequence length="914" mass="99383">MKSTFFLSLLGFSSLALSIPLEGRQPHNDGDYDVTETLTVYTTICPATTGLQSQTTAAVDLTSTTVVTICTQCTSKPTATVESSTSKSSTATYVSMPTPAATDLALKRDWALDGDDMTQLKAIKSCRMLYTDNEVESGTKPAAGTPLAWVTMPNMTYPTVQLINSNYFKKVWCHGSTIKMEFNCQAAYEYAWNNWHNEVRQTSDYLVVTSEPSCMGSSAGRERHFLRAKTEERDNSTRTISCEVEPIPIQDAVGDDNPVVVDVEEFSTRNTDKGFNVQANDFAGDNTVVNTTDVIRTIGGDSKFDEVLDKQIGIISIEDLNASTKEQFNITIEDFYGESDLPDLAKNAILKRRIGDRIRTAVGKVKAAVKEAVTAVKAVVQTVVNKVVEVAKAVADKIAEITTLDKNINIDIDFDTKQIGSVVTTPFDDAPGYKLFSAKTKSGKGTFEGFCVDCGIEGDFKIGGKFVFIFSRLKLEEGFVTMRGDMGAALQLGLVGSFGFEGSKDKNVTTVNKNGEVFVTGVEKPVGVLPITPFLIPGIFSFGPQLKLDIGVDVELEAEGKILMGVRADWPSIDAKVDFVDKSKSSASGFKPDVTPVFEFETQAKLTVAPFLKFSAGVGIEFFNGKFGAQIALVDKPSLQMTAGAGFSGSLEKGFVFGTGDCRGIEVGISLQNDVFVEVFGEEFPITTSSFELLDRCINIGLKAREVYPNTSPLRRRAIGDTTYEGGYVSQISTRDSNNTLLMRYSPNGNTYGVPAWKKPDQAGQEWTSWFATDVSGAYITGDSHGRFFHGYQDTISAMGISRLRLHLPNEMPKTAQLMVLANYIDDEDTTGDKVPYLMVSDLGGEVFFPIMCMYANGVVYPKMFLANDTTTGVNMLMSNTQAVMESVTGGKVSECGYIPLTNNKAGSDIDLLD</sequence>
<keyword evidence="1" id="KW-0732">Signal</keyword>
<evidence type="ECO:0000259" key="2">
    <source>
        <dbReference type="Pfam" id="PF22974"/>
    </source>
</evidence>
<comment type="caution">
    <text evidence="3">The sequence shown here is derived from an EMBL/GenBank/DDBJ whole genome shotgun (WGS) entry which is preliminary data.</text>
</comment>
<feature type="domain" description="DUF7029" evidence="2">
    <location>
        <begin position="153"/>
        <end position="255"/>
    </location>
</feature>
<gene>
    <name evidence="3" type="ORF">TWF506_009436</name>
</gene>
<evidence type="ECO:0000256" key="1">
    <source>
        <dbReference type="SAM" id="SignalP"/>
    </source>
</evidence>
<organism evidence="3 4">
    <name type="scientific">Arthrobotrys conoides</name>
    <dbReference type="NCBI Taxonomy" id="74498"/>
    <lineage>
        <taxon>Eukaryota</taxon>
        <taxon>Fungi</taxon>
        <taxon>Dikarya</taxon>
        <taxon>Ascomycota</taxon>
        <taxon>Pezizomycotina</taxon>
        <taxon>Orbiliomycetes</taxon>
        <taxon>Orbiliales</taxon>
        <taxon>Orbiliaceae</taxon>
        <taxon>Arthrobotrys</taxon>
    </lineage>
</organism>